<evidence type="ECO:0000313" key="1">
    <source>
        <dbReference type="Ensembl" id="ENSCRFP00000007082.1"/>
    </source>
</evidence>
<dbReference type="Proteomes" id="UP000694396">
    <property type="component" value="Unplaced"/>
</dbReference>
<protein>
    <submittedName>
        <fullName evidence="1">Uncharacterized protein</fullName>
    </submittedName>
</protein>
<name>A0A8C3QJL4_9PASS</name>
<reference evidence="1" key="2">
    <citation type="submission" date="2025-09" db="UniProtKB">
        <authorList>
            <consortium name="Ensembl"/>
        </authorList>
    </citation>
    <scope>IDENTIFICATION</scope>
</reference>
<evidence type="ECO:0000313" key="2">
    <source>
        <dbReference type="Proteomes" id="UP000694396"/>
    </source>
</evidence>
<sequence length="94" mass="10498">LAVIMSRTIGECYLLMLLTKMYYSFSSGKTQKLSCKLEQCKVIPSGISATEKPVVKANKFSHTKSEYIYSIGVQTFLGEVSSSVTENDYYGFTK</sequence>
<organism evidence="1 2">
    <name type="scientific">Cyanoderma ruficeps</name>
    <name type="common">rufous-capped babbler</name>
    <dbReference type="NCBI Taxonomy" id="181631"/>
    <lineage>
        <taxon>Eukaryota</taxon>
        <taxon>Metazoa</taxon>
        <taxon>Chordata</taxon>
        <taxon>Craniata</taxon>
        <taxon>Vertebrata</taxon>
        <taxon>Euteleostomi</taxon>
        <taxon>Archelosauria</taxon>
        <taxon>Archosauria</taxon>
        <taxon>Dinosauria</taxon>
        <taxon>Saurischia</taxon>
        <taxon>Theropoda</taxon>
        <taxon>Coelurosauria</taxon>
        <taxon>Aves</taxon>
        <taxon>Neognathae</taxon>
        <taxon>Neoaves</taxon>
        <taxon>Telluraves</taxon>
        <taxon>Australaves</taxon>
        <taxon>Passeriformes</taxon>
        <taxon>Sylvioidea</taxon>
        <taxon>Timaliidae</taxon>
        <taxon>Cyanoderma</taxon>
    </lineage>
</organism>
<dbReference type="Ensembl" id="ENSCRFT00000007335.1">
    <property type="protein sequence ID" value="ENSCRFP00000007082.1"/>
    <property type="gene ID" value="ENSCRFG00000005588.1"/>
</dbReference>
<dbReference type="AlphaFoldDB" id="A0A8C3QJL4"/>
<accession>A0A8C3QJL4</accession>
<proteinExistence type="predicted"/>
<keyword evidence="2" id="KW-1185">Reference proteome</keyword>
<reference evidence="1" key="1">
    <citation type="submission" date="2025-08" db="UniProtKB">
        <authorList>
            <consortium name="Ensembl"/>
        </authorList>
    </citation>
    <scope>IDENTIFICATION</scope>
</reference>